<evidence type="ECO:0000256" key="1">
    <source>
        <dbReference type="ARBA" id="ARBA00034923"/>
    </source>
</evidence>
<keyword evidence="4" id="KW-1185">Reference proteome</keyword>
<dbReference type="GO" id="GO:0005524">
    <property type="term" value="F:ATP binding"/>
    <property type="evidence" value="ECO:0007669"/>
    <property type="project" value="InterPro"/>
</dbReference>
<dbReference type="Proteomes" id="UP000238375">
    <property type="component" value="Unassembled WGS sequence"/>
</dbReference>
<dbReference type="Gene3D" id="3.40.50.300">
    <property type="entry name" value="P-loop containing nucleotide triphosphate hydrolases"/>
    <property type="match status" value="2"/>
</dbReference>
<gene>
    <name evidence="3" type="ORF">CLV58_14416</name>
</gene>
<dbReference type="AlphaFoldDB" id="A0A2T0RNF6"/>
<dbReference type="InterPro" id="IPR011528">
    <property type="entry name" value="NERD"/>
</dbReference>
<proteinExistence type="predicted"/>
<dbReference type="InterPro" id="IPR027417">
    <property type="entry name" value="P-loop_NTPase"/>
</dbReference>
<accession>A0A2T0RNF6</accession>
<feature type="domain" description="NERD" evidence="2">
    <location>
        <begin position="96"/>
        <end position="178"/>
    </location>
</feature>
<dbReference type="PANTHER" id="PTHR11070">
    <property type="entry name" value="UVRD / RECB / PCRA DNA HELICASE FAMILY MEMBER"/>
    <property type="match status" value="1"/>
</dbReference>
<dbReference type="EMBL" id="PVTE01000044">
    <property type="protein sequence ID" value="PRY22736.1"/>
    <property type="molecule type" value="Genomic_DNA"/>
</dbReference>
<dbReference type="GO" id="GO:0003677">
    <property type="term" value="F:DNA binding"/>
    <property type="evidence" value="ECO:0007669"/>
    <property type="project" value="InterPro"/>
</dbReference>
<dbReference type="SUPFAM" id="SSF52540">
    <property type="entry name" value="P-loop containing nucleoside triphosphate hydrolases"/>
    <property type="match status" value="1"/>
</dbReference>
<evidence type="ECO:0000313" key="4">
    <source>
        <dbReference type="Proteomes" id="UP000238375"/>
    </source>
</evidence>
<dbReference type="GO" id="GO:0000725">
    <property type="term" value="P:recombinational repair"/>
    <property type="evidence" value="ECO:0007669"/>
    <property type="project" value="TreeGrafter"/>
</dbReference>
<dbReference type="GO" id="GO:0043138">
    <property type="term" value="F:3'-5' DNA helicase activity"/>
    <property type="evidence" value="ECO:0007669"/>
    <property type="project" value="TreeGrafter"/>
</dbReference>
<dbReference type="GO" id="GO:0005829">
    <property type="term" value="C:cytosol"/>
    <property type="evidence" value="ECO:0007669"/>
    <property type="project" value="TreeGrafter"/>
</dbReference>
<sequence>MNAHVRQVYVCGSAFVRQGNRLDKSGLTRLSKFYIKISFTLYNPSLKDIFDLANRLYPNWEQLKEQNNPLTAGEEHLIRYLDTYLPKDENWQQNHKLENYKGWIIFVQPFLNGTRPDVIIFNPQVGLVIYEVKDWDLKFYESNEAGLFVNDGKGIHQIKSPIEQVKHYKEKLIGQLVPNIGEAIDQNEKNFGLIKTGVYFHKAQTSVCQEKLGEKIKDYRYFPFFGFDSIRENNLKEIVPDINISSNNYWNRDWNEDILFWLNPPYHSIEQGIVLKLRGNQIKVAEPKSGHYRVRGVAGSGKTQALAYRAGKLASQGFDVLIISFNITLWHYVKDMIARSPFNFSWDKFTFTHFHGFCKDKLNEFESKWPKSPQRTDFKEQVDYENSIDDFFKSTVPAAVITAIKGKDYQKYDAILIDEGQDYHFDWYYMLNRYFLKIRDEVMIVCDKRQNIFDRELDWLDKRVTKEGLDKFKEPYIDLTVTFRLPKRVAIMSNEFSEIFNLNQELKVDRIEDNPVLLHSHHIIWLNINEEDWQYYVYNAFLRLKKEGYSASDIVILLPSHKIGKIAVDLFKEKKIDVNHVFEEDTEARFHPHKKAFWMGDGRLKMSTIHSFKGWELLNIVLFIPSESPETNKKLDTIIYTALTRTRENLIIFNSNSRYSDFGTKFPKKWNEQ</sequence>
<dbReference type="InterPro" id="IPR000212">
    <property type="entry name" value="DNA_helicase_UvrD/REP"/>
</dbReference>
<organism evidence="3 4">
    <name type="scientific">Spirosoma oryzae</name>
    <dbReference type="NCBI Taxonomy" id="1469603"/>
    <lineage>
        <taxon>Bacteria</taxon>
        <taxon>Pseudomonadati</taxon>
        <taxon>Bacteroidota</taxon>
        <taxon>Cytophagia</taxon>
        <taxon>Cytophagales</taxon>
        <taxon>Cytophagaceae</taxon>
        <taxon>Spirosoma</taxon>
    </lineage>
</organism>
<name>A0A2T0RNF6_9BACT</name>
<dbReference type="PANTHER" id="PTHR11070:SF2">
    <property type="entry name" value="ATP-DEPENDENT DNA HELICASE SRS2"/>
    <property type="match status" value="1"/>
</dbReference>
<dbReference type="Pfam" id="PF08378">
    <property type="entry name" value="NERD"/>
    <property type="match status" value="1"/>
</dbReference>
<comment type="caution">
    <text evidence="3">The sequence shown here is derived from an EMBL/GenBank/DDBJ whole genome shotgun (WGS) entry which is preliminary data.</text>
</comment>
<evidence type="ECO:0000313" key="3">
    <source>
        <dbReference type="EMBL" id="PRY22736.1"/>
    </source>
</evidence>
<evidence type="ECO:0000259" key="2">
    <source>
        <dbReference type="Pfam" id="PF08378"/>
    </source>
</evidence>
<protein>
    <recommendedName>
        <fullName evidence="1">DNA 3'-5' helicase II</fullName>
    </recommendedName>
</protein>
<dbReference type="OrthoDB" id="9787585at2"/>
<reference evidence="3 4" key="1">
    <citation type="submission" date="2018-03" db="EMBL/GenBank/DDBJ databases">
        <title>Genomic Encyclopedia of Archaeal and Bacterial Type Strains, Phase II (KMG-II): from individual species to whole genera.</title>
        <authorList>
            <person name="Goeker M."/>
        </authorList>
    </citation>
    <scope>NUCLEOTIDE SEQUENCE [LARGE SCALE GENOMIC DNA]</scope>
    <source>
        <strain evidence="3 4">DSM 28354</strain>
    </source>
</reference>